<evidence type="ECO:0000256" key="1">
    <source>
        <dbReference type="ARBA" id="ARBA00004141"/>
    </source>
</evidence>
<feature type="transmembrane region" description="Helical" evidence="5">
    <location>
        <begin position="9"/>
        <end position="32"/>
    </location>
</feature>
<comment type="caution">
    <text evidence="6">The sequence shown here is derived from an EMBL/GenBank/DDBJ whole genome shotgun (WGS) entry which is preliminary data.</text>
</comment>
<gene>
    <name evidence="6" type="ORF">KEC16_01800</name>
</gene>
<feature type="transmembrane region" description="Helical" evidence="5">
    <location>
        <begin position="167"/>
        <end position="188"/>
    </location>
</feature>
<dbReference type="CDD" id="cd09323">
    <property type="entry name" value="TDT_SLAC1_like"/>
    <property type="match status" value="1"/>
</dbReference>
<feature type="transmembrane region" description="Helical" evidence="5">
    <location>
        <begin position="227"/>
        <end position="245"/>
    </location>
</feature>
<evidence type="ECO:0000313" key="6">
    <source>
        <dbReference type="EMBL" id="MBR9970444.1"/>
    </source>
</evidence>
<dbReference type="Gene3D" id="1.50.10.150">
    <property type="entry name" value="Voltage-dependent anion channel"/>
    <property type="match status" value="1"/>
</dbReference>
<evidence type="ECO:0000256" key="2">
    <source>
        <dbReference type="ARBA" id="ARBA00022692"/>
    </source>
</evidence>
<feature type="transmembrane region" description="Helical" evidence="5">
    <location>
        <begin position="200"/>
        <end position="221"/>
    </location>
</feature>
<name>A0ABS5I805_9PROT</name>
<evidence type="ECO:0000313" key="7">
    <source>
        <dbReference type="Proteomes" id="UP000680714"/>
    </source>
</evidence>
<accession>A0ABS5I805</accession>
<dbReference type="InterPro" id="IPR038665">
    <property type="entry name" value="Voltage-dep_anion_channel_sf"/>
</dbReference>
<dbReference type="InterPro" id="IPR052951">
    <property type="entry name" value="Tellurite_res_ion_channel"/>
</dbReference>
<keyword evidence="7" id="KW-1185">Reference proteome</keyword>
<feature type="transmembrane region" description="Helical" evidence="5">
    <location>
        <begin position="141"/>
        <end position="161"/>
    </location>
</feature>
<feature type="transmembrane region" description="Helical" evidence="5">
    <location>
        <begin position="84"/>
        <end position="104"/>
    </location>
</feature>
<evidence type="ECO:0000256" key="4">
    <source>
        <dbReference type="ARBA" id="ARBA00023136"/>
    </source>
</evidence>
<dbReference type="RefSeq" id="WP_211545937.1">
    <property type="nucleotide sequence ID" value="NZ_JAGTUF010000001.1"/>
</dbReference>
<reference evidence="6 7" key="1">
    <citation type="submission" date="2021-04" db="EMBL/GenBank/DDBJ databases">
        <title>Magnetospirillum sulfuroxidans sp. nov., a facultative chemolithoautotrophic sulfur-oxidizing alphaproteobacterium isolated from freshwater sediment and proposals for Paramagetospirillum gen. nov., and Magnetospirillaceae fam. nov.</title>
        <authorList>
            <person name="Koziaeva V."/>
            <person name="Geelhoed J.S."/>
            <person name="Sorokin D.Y."/>
            <person name="Grouzdev D.S."/>
        </authorList>
    </citation>
    <scope>NUCLEOTIDE SEQUENCE [LARGE SCALE GENOMIC DNA]</scope>
    <source>
        <strain evidence="6 7">J10</strain>
    </source>
</reference>
<sequence length="320" mass="34744">MTESTQHSALLHVPVTIFASVMGLAGLGLAWRKANAVLGFPVEVSQVVLVIAALVFLAAMLTYGLKLIRFPQAVIAEFNHPIRAAFFSTFPIGMLLLAAGLHPFAPAPAFAMWAVAAVLQVVLTIRLIVRWMVHKQEITHVNPAWFIPIVGNIIVPILGARLGQTEISWFFLSVGMLFWLPLLTIILYRLMFHDALPPRLMPTLFILLPPPAIGYVSYVGLTGTVDPFAQVLVNGALFLTLVLLAKAKSFTGLPFAVSWWAFTFPLDAVALAAIEHSHFLPSGLWPLAGMIVLAMASLTVIVVSLRTVLAIAKGTLFLPE</sequence>
<evidence type="ECO:0000256" key="5">
    <source>
        <dbReference type="SAM" id="Phobius"/>
    </source>
</evidence>
<feature type="transmembrane region" description="Helical" evidence="5">
    <location>
        <begin position="286"/>
        <end position="309"/>
    </location>
</feature>
<comment type="subcellular location">
    <subcellularLocation>
        <location evidence="1">Membrane</location>
        <topology evidence="1">Multi-pass membrane protein</topology>
    </subcellularLocation>
</comment>
<organism evidence="6 7">
    <name type="scientific">Magnetospirillum sulfuroxidans</name>
    <dbReference type="NCBI Taxonomy" id="611300"/>
    <lineage>
        <taxon>Bacteria</taxon>
        <taxon>Pseudomonadati</taxon>
        <taxon>Pseudomonadota</taxon>
        <taxon>Alphaproteobacteria</taxon>
        <taxon>Rhodospirillales</taxon>
        <taxon>Rhodospirillaceae</taxon>
        <taxon>Magnetospirillum</taxon>
    </lineage>
</organism>
<protein>
    <submittedName>
        <fullName evidence="6">SLAC1 anion channel family protein</fullName>
    </submittedName>
</protein>
<dbReference type="InterPro" id="IPR004695">
    <property type="entry name" value="SLAC1/Mae1/Ssu1/TehA"/>
</dbReference>
<proteinExistence type="predicted"/>
<feature type="transmembrane region" description="Helical" evidence="5">
    <location>
        <begin position="44"/>
        <end position="63"/>
    </location>
</feature>
<evidence type="ECO:0000256" key="3">
    <source>
        <dbReference type="ARBA" id="ARBA00022989"/>
    </source>
</evidence>
<keyword evidence="3 5" id="KW-1133">Transmembrane helix</keyword>
<dbReference type="PANTHER" id="PTHR37955">
    <property type="entry name" value="TELLURITE RESISTANCE PROTEIN TEHA"/>
    <property type="match status" value="1"/>
</dbReference>
<feature type="transmembrane region" description="Helical" evidence="5">
    <location>
        <begin position="110"/>
        <end position="129"/>
    </location>
</feature>
<keyword evidence="4 5" id="KW-0472">Membrane</keyword>
<dbReference type="PANTHER" id="PTHR37955:SF1">
    <property type="entry name" value="DEP DOMAIN-CONTAINING PROTEIN"/>
    <property type="match status" value="1"/>
</dbReference>
<dbReference type="EMBL" id="JAGTUF010000001">
    <property type="protein sequence ID" value="MBR9970444.1"/>
    <property type="molecule type" value="Genomic_DNA"/>
</dbReference>
<keyword evidence="2 5" id="KW-0812">Transmembrane</keyword>
<feature type="transmembrane region" description="Helical" evidence="5">
    <location>
        <begin position="252"/>
        <end position="274"/>
    </location>
</feature>
<dbReference type="Pfam" id="PF03595">
    <property type="entry name" value="SLAC1"/>
    <property type="match status" value="1"/>
</dbReference>
<dbReference type="Proteomes" id="UP000680714">
    <property type="component" value="Unassembled WGS sequence"/>
</dbReference>